<dbReference type="Proteomes" id="UP000243547">
    <property type="component" value="Unassembled WGS sequence"/>
</dbReference>
<dbReference type="GO" id="GO:0045947">
    <property type="term" value="P:negative regulation of translational initiation"/>
    <property type="evidence" value="ECO:0007669"/>
    <property type="project" value="UniProtKB-UniRule"/>
</dbReference>
<dbReference type="Gene3D" id="2.60.40.4380">
    <property type="entry name" value="Translational regulator CsrA"/>
    <property type="match status" value="1"/>
</dbReference>
<dbReference type="STRING" id="1120989.SAMN02745227_01611"/>
<proteinExistence type="inferred from homology"/>
<keyword evidence="2 6" id="KW-0678">Repressor</keyword>
<dbReference type="Pfam" id="PF02599">
    <property type="entry name" value="CsrA"/>
    <property type="match status" value="1"/>
</dbReference>
<organism evidence="7 8">
    <name type="scientific">Anaerobranca californiensis DSM 14826</name>
    <dbReference type="NCBI Taxonomy" id="1120989"/>
    <lineage>
        <taxon>Bacteria</taxon>
        <taxon>Bacillati</taxon>
        <taxon>Bacillota</taxon>
        <taxon>Clostridia</taxon>
        <taxon>Eubacteriales</taxon>
        <taxon>Proteinivoracaceae</taxon>
        <taxon>Anaerobranca</taxon>
    </lineage>
</organism>
<comment type="similarity">
    <text evidence="6">Belongs to the CsrA/RsmA family.</text>
</comment>
<dbReference type="EMBL" id="FRAI01000018">
    <property type="protein sequence ID" value="SHK14085.1"/>
    <property type="molecule type" value="Genomic_DNA"/>
</dbReference>
<dbReference type="GO" id="GO:0005829">
    <property type="term" value="C:cytosol"/>
    <property type="evidence" value="ECO:0007669"/>
    <property type="project" value="TreeGrafter"/>
</dbReference>
<dbReference type="GO" id="GO:0048027">
    <property type="term" value="F:mRNA 5'-UTR binding"/>
    <property type="evidence" value="ECO:0007669"/>
    <property type="project" value="UniProtKB-UniRule"/>
</dbReference>
<evidence type="ECO:0000256" key="1">
    <source>
        <dbReference type="ARBA" id="ARBA00022490"/>
    </source>
</evidence>
<dbReference type="InterPro" id="IPR003751">
    <property type="entry name" value="CsrA"/>
</dbReference>
<evidence type="ECO:0000256" key="3">
    <source>
        <dbReference type="ARBA" id="ARBA00022795"/>
    </source>
</evidence>
<dbReference type="FunFam" id="2.60.40.4380:FF:000002">
    <property type="entry name" value="Translational regulator CsrA"/>
    <property type="match status" value="1"/>
</dbReference>
<keyword evidence="5 6" id="KW-0694">RNA-binding</keyword>
<keyword evidence="1 6" id="KW-0963">Cytoplasm</keyword>
<evidence type="ECO:0000256" key="4">
    <source>
        <dbReference type="ARBA" id="ARBA00022845"/>
    </source>
</evidence>
<dbReference type="HAMAP" id="MF_00167">
    <property type="entry name" value="CsrA"/>
    <property type="match status" value="1"/>
</dbReference>
<dbReference type="OrthoDB" id="9809061at2"/>
<evidence type="ECO:0000256" key="5">
    <source>
        <dbReference type="ARBA" id="ARBA00022884"/>
    </source>
</evidence>
<comment type="subunit">
    <text evidence="6">Homodimer; the beta-strands of each monomer intercalate to form a hydrophobic core, while the alpha-helices form wings that extend away from the core.</text>
</comment>
<reference evidence="8" key="1">
    <citation type="submission" date="2016-11" db="EMBL/GenBank/DDBJ databases">
        <authorList>
            <person name="Varghese N."/>
            <person name="Submissions S."/>
        </authorList>
    </citation>
    <scope>NUCLEOTIDE SEQUENCE [LARGE SCALE GENOMIC DNA]</scope>
    <source>
        <strain evidence="8">DSM 14826</strain>
    </source>
</reference>
<dbReference type="AlphaFoldDB" id="A0A1M6Q1F8"/>
<evidence type="ECO:0000256" key="6">
    <source>
        <dbReference type="HAMAP-Rule" id="MF_00167"/>
    </source>
</evidence>
<dbReference type="PANTHER" id="PTHR34984">
    <property type="entry name" value="CARBON STORAGE REGULATOR"/>
    <property type="match status" value="1"/>
</dbReference>
<dbReference type="NCBIfam" id="TIGR00202">
    <property type="entry name" value="csrA"/>
    <property type="match status" value="1"/>
</dbReference>
<accession>A0A1M6Q1F8</accession>
<dbReference type="SUPFAM" id="SSF117130">
    <property type="entry name" value="CsrA-like"/>
    <property type="match status" value="1"/>
</dbReference>
<evidence type="ECO:0000313" key="8">
    <source>
        <dbReference type="Proteomes" id="UP000243547"/>
    </source>
</evidence>
<dbReference type="GO" id="GO:0006109">
    <property type="term" value="P:regulation of carbohydrate metabolic process"/>
    <property type="evidence" value="ECO:0007669"/>
    <property type="project" value="InterPro"/>
</dbReference>
<dbReference type="GO" id="GO:0006402">
    <property type="term" value="P:mRNA catabolic process"/>
    <property type="evidence" value="ECO:0007669"/>
    <property type="project" value="InterPro"/>
</dbReference>
<keyword evidence="3 6" id="KW-1005">Bacterial flagellum biogenesis</keyword>
<gene>
    <name evidence="6" type="primary">csrA</name>
    <name evidence="7" type="ORF">SAMN02745227_01611</name>
</gene>
<protein>
    <recommendedName>
        <fullName evidence="6">Translational regulator CsrA</fullName>
    </recommendedName>
</protein>
<dbReference type="RefSeq" id="WP_072907765.1">
    <property type="nucleotide sequence ID" value="NZ_FRAI01000018.1"/>
</dbReference>
<dbReference type="GO" id="GO:0044781">
    <property type="term" value="P:bacterial-type flagellum organization"/>
    <property type="evidence" value="ECO:0007669"/>
    <property type="project" value="UniProtKB-KW"/>
</dbReference>
<keyword evidence="4 6" id="KW-0810">Translation regulation</keyword>
<name>A0A1M6Q1F8_9FIRM</name>
<dbReference type="NCBIfam" id="NF002469">
    <property type="entry name" value="PRK01712.1"/>
    <property type="match status" value="1"/>
</dbReference>
<keyword evidence="8" id="KW-1185">Reference proteome</keyword>
<evidence type="ECO:0000256" key="2">
    <source>
        <dbReference type="ARBA" id="ARBA00022491"/>
    </source>
</evidence>
<comment type="subcellular location">
    <subcellularLocation>
        <location evidence="6">Cytoplasm</location>
    </subcellularLocation>
</comment>
<dbReference type="PANTHER" id="PTHR34984:SF1">
    <property type="entry name" value="CARBON STORAGE REGULATOR"/>
    <property type="match status" value="1"/>
</dbReference>
<sequence length="76" mass="8575">MLVLTRKRGEKILIGKDIEITLLEIKGDSAKLGIKAPKGIDIYREEIYKDVEKSNKLGTNPNVDIQKLAKLIIKKD</sequence>
<comment type="function">
    <text evidence="6">A translational regulator that binds mRNA to regulate translation initiation and/or mRNA stability. Usually binds in the 5'-UTR at or near the Shine-Dalgarno sequence preventing ribosome-binding, thus repressing translation. Its main target seems to be the major flagellin gene, while its function is anatagonized by FliW.</text>
</comment>
<evidence type="ECO:0000313" key="7">
    <source>
        <dbReference type="EMBL" id="SHK14085.1"/>
    </source>
</evidence>
<dbReference type="InterPro" id="IPR036107">
    <property type="entry name" value="CsrA_sf"/>
</dbReference>
<dbReference type="GO" id="GO:1902208">
    <property type="term" value="P:regulation of bacterial-type flagellum assembly"/>
    <property type="evidence" value="ECO:0007669"/>
    <property type="project" value="UniProtKB-UniRule"/>
</dbReference>